<dbReference type="AlphaFoldDB" id="A0A6J6JWM6"/>
<evidence type="ECO:0000313" key="2">
    <source>
        <dbReference type="EMBL" id="CAB4640644.1"/>
    </source>
</evidence>
<feature type="transmembrane region" description="Helical" evidence="1">
    <location>
        <begin position="12"/>
        <end position="33"/>
    </location>
</feature>
<sequence length="34" mass="3429">MTFVKGLHGFMASRAGIAVLGTIGAILVGLSLLN</sequence>
<evidence type="ECO:0000256" key="1">
    <source>
        <dbReference type="SAM" id="Phobius"/>
    </source>
</evidence>
<protein>
    <submittedName>
        <fullName evidence="2">Unannotated protein</fullName>
    </submittedName>
</protein>
<keyword evidence="1" id="KW-0472">Membrane</keyword>
<dbReference type="EMBL" id="CAEZVZ010000038">
    <property type="protein sequence ID" value="CAB4640644.1"/>
    <property type="molecule type" value="Genomic_DNA"/>
</dbReference>
<accession>A0A6J6JWM6</accession>
<gene>
    <name evidence="2" type="ORF">UFOPK2162_00409</name>
</gene>
<organism evidence="2">
    <name type="scientific">freshwater metagenome</name>
    <dbReference type="NCBI Taxonomy" id="449393"/>
    <lineage>
        <taxon>unclassified sequences</taxon>
        <taxon>metagenomes</taxon>
        <taxon>ecological metagenomes</taxon>
    </lineage>
</organism>
<keyword evidence="1" id="KW-0812">Transmembrane</keyword>
<name>A0A6J6JWM6_9ZZZZ</name>
<keyword evidence="1" id="KW-1133">Transmembrane helix</keyword>
<proteinExistence type="predicted"/>
<reference evidence="2" key="1">
    <citation type="submission" date="2020-05" db="EMBL/GenBank/DDBJ databases">
        <authorList>
            <person name="Chiriac C."/>
            <person name="Salcher M."/>
            <person name="Ghai R."/>
            <person name="Kavagutti S V."/>
        </authorList>
    </citation>
    <scope>NUCLEOTIDE SEQUENCE</scope>
</reference>